<organism evidence="5 6">
    <name type="scientific">Methyloceanibacter caenitepidi</name>
    <dbReference type="NCBI Taxonomy" id="1384459"/>
    <lineage>
        <taxon>Bacteria</taxon>
        <taxon>Pseudomonadati</taxon>
        <taxon>Pseudomonadota</taxon>
        <taxon>Alphaproteobacteria</taxon>
        <taxon>Hyphomicrobiales</taxon>
        <taxon>Hyphomicrobiaceae</taxon>
        <taxon>Methyloceanibacter</taxon>
    </lineage>
</organism>
<feature type="domain" description="SurA N-terminal" evidence="4">
    <location>
        <begin position="38"/>
        <end position="143"/>
    </location>
</feature>
<dbReference type="InterPro" id="IPR015391">
    <property type="entry name" value="SurA_N"/>
</dbReference>
<sequence length="312" mass="33740">MRLAPSNLQQVFIATAGALMLLLAAVGAHAQDVNIKLLVNDDPISDYDIAQRARFLQLTAREQPGPELDKKTTEMLITEHIQLQEGQKLGITPSEAEVNRVLDGMASQNNLDANGLASALARSGVNIQTLKNRIGAQMVWQRVVQQKFRREVSVNDAQIDEALAETGGGSSSGGLKQIRLPLSSGANQKTVAARVAEAENLRTQFRGCGSVQTLAKGVQGATIRNLKVQDATTLGSPARILVRNAKVGQMTPPTVGPAGVELYAVCGSQTAEATGDLNIRDETERKIMNEELKEKAEQYLAELREKAFIEYR</sequence>
<evidence type="ECO:0000259" key="4">
    <source>
        <dbReference type="Pfam" id="PF09312"/>
    </source>
</evidence>
<dbReference type="SUPFAM" id="SSF109998">
    <property type="entry name" value="Triger factor/SurA peptide-binding domain-like"/>
    <property type="match status" value="1"/>
</dbReference>
<dbReference type="OrthoDB" id="9791746at2"/>
<reference evidence="5 6" key="1">
    <citation type="submission" date="2014-09" db="EMBL/GenBank/DDBJ databases">
        <title>Genome sequencing of Methyloceanibacter caenitepidi Gela4.</title>
        <authorList>
            <person name="Takeuchi M."/>
            <person name="Susumu S."/>
            <person name="Kamagata Y."/>
            <person name="Oshima K."/>
            <person name="Hattori M."/>
            <person name="Iwasaki W."/>
        </authorList>
    </citation>
    <scope>NUCLEOTIDE SEQUENCE [LARGE SCALE GENOMIC DNA]</scope>
    <source>
        <strain evidence="5 6">Gela4</strain>
    </source>
</reference>
<dbReference type="STRING" id="1384459.GL4_2157"/>
<dbReference type="KEGG" id="mcg:GL4_2157"/>
<accession>A0A0A8K3W4</accession>
<evidence type="ECO:0000313" key="5">
    <source>
        <dbReference type="EMBL" id="BAQ17600.1"/>
    </source>
</evidence>
<evidence type="ECO:0000256" key="2">
    <source>
        <dbReference type="ARBA" id="ARBA00023110"/>
    </source>
</evidence>
<dbReference type="InterPro" id="IPR050280">
    <property type="entry name" value="OMP_Chaperone_SurA"/>
</dbReference>
<evidence type="ECO:0000256" key="1">
    <source>
        <dbReference type="ARBA" id="ARBA00022729"/>
    </source>
</evidence>
<dbReference type="Gene3D" id="1.10.4030.10">
    <property type="entry name" value="Porin chaperone SurA, peptide-binding domain"/>
    <property type="match status" value="1"/>
</dbReference>
<keyword evidence="2" id="KW-0697">Rotamase</keyword>
<feature type="chain" id="PRO_5002038892" evidence="3">
    <location>
        <begin position="31"/>
        <end position="312"/>
    </location>
</feature>
<dbReference type="EC" id="5.2.1.8" evidence="5"/>
<dbReference type="EMBL" id="AP014648">
    <property type="protein sequence ID" value="BAQ17600.1"/>
    <property type="molecule type" value="Genomic_DNA"/>
</dbReference>
<dbReference type="Proteomes" id="UP000031643">
    <property type="component" value="Chromosome"/>
</dbReference>
<dbReference type="AlphaFoldDB" id="A0A0A8K3W4"/>
<dbReference type="PANTHER" id="PTHR47637:SF1">
    <property type="entry name" value="CHAPERONE SURA"/>
    <property type="match status" value="1"/>
</dbReference>
<evidence type="ECO:0000256" key="3">
    <source>
        <dbReference type="SAM" id="SignalP"/>
    </source>
</evidence>
<dbReference type="RefSeq" id="WP_045367271.1">
    <property type="nucleotide sequence ID" value="NZ_AP014648.1"/>
</dbReference>
<keyword evidence="5" id="KW-0413">Isomerase</keyword>
<keyword evidence="1 3" id="KW-0732">Signal</keyword>
<dbReference type="InterPro" id="IPR027304">
    <property type="entry name" value="Trigger_fact/SurA_dom_sf"/>
</dbReference>
<keyword evidence="6" id="KW-1185">Reference proteome</keyword>
<dbReference type="HOGENOM" id="CLU_049723_0_0_5"/>
<dbReference type="GO" id="GO:0003755">
    <property type="term" value="F:peptidyl-prolyl cis-trans isomerase activity"/>
    <property type="evidence" value="ECO:0007669"/>
    <property type="project" value="UniProtKB-KW"/>
</dbReference>
<gene>
    <name evidence="5" type="ORF">GL4_2157</name>
</gene>
<name>A0A0A8K3W4_9HYPH</name>
<dbReference type="Pfam" id="PF09312">
    <property type="entry name" value="SurA_N"/>
    <property type="match status" value="1"/>
</dbReference>
<evidence type="ECO:0000313" key="6">
    <source>
        <dbReference type="Proteomes" id="UP000031643"/>
    </source>
</evidence>
<proteinExistence type="predicted"/>
<dbReference type="PANTHER" id="PTHR47637">
    <property type="entry name" value="CHAPERONE SURA"/>
    <property type="match status" value="1"/>
</dbReference>
<protein>
    <submittedName>
        <fullName evidence="5">Survival protein SurA</fullName>
        <ecNumber evidence="5">5.2.1.8</ecNumber>
    </submittedName>
</protein>
<feature type="signal peptide" evidence="3">
    <location>
        <begin position="1"/>
        <end position="30"/>
    </location>
</feature>